<dbReference type="NCBIfam" id="NF001095">
    <property type="entry name" value="PRK00124.1"/>
    <property type="match status" value="1"/>
</dbReference>
<dbReference type="PANTHER" id="PTHR35146:SF1">
    <property type="entry name" value="UPF0178 PROTEIN YAII"/>
    <property type="match status" value="1"/>
</dbReference>
<dbReference type="AlphaFoldDB" id="A0A6N3CWV7"/>
<feature type="region of interest" description="Disordered" evidence="3">
    <location>
        <begin position="116"/>
        <end position="136"/>
    </location>
</feature>
<dbReference type="EMBL" id="CACRTV010000043">
    <property type="protein sequence ID" value="VYU21506.1"/>
    <property type="molecule type" value="Genomic_DNA"/>
</dbReference>
<dbReference type="InterPro" id="IPR003791">
    <property type="entry name" value="UPF0178"/>
</dbReference>
<gene>
    <name evidence="4" type="ORF">CPLFYP93_01672</name>
</gene>
<accession>A0A6N3CWV7</accession>
<protein>
    <recommendedName>
        <fullName evidence="2">UPF0178 protein CPLFYP93_01672</fullName>
    </recommendedName>
</protein>
<reference evidence="4" key="1">
    <citation type="submission" date="2019-11" db="EMBL/GenBank/DDBJ databases">
        <authorList>
            <person name="Feng L."/>
        </authorList>
    </citation>
    <scope>NUCLEOTIDE SEQUENCE</scope>
    <source>
        <strain evidence="4">CParaputrificumLFYP93</strain>
    </source>
</reference>
<evidence type="ECO:0000256" key="2">
    <source>
        <dbReference type="HAMAP-Rule" id="MF_00489"/>
    </source>
</evidence>
<evidence type="ECO:0000256" key="1">
    <source>
        <dbReference type="ARBA" id="ARBA00008522"/>
    </source>
</evidence>
<organism evidence="4">
    <name type="scientific">Clostridium paraputrificum</name>
    <dbReference type="NCBI Taxonomy" id="29363"/>
    <lineage>
        <taxon>Bacteria</taxon>
        <taxon>Bacillati</taxon>
        <taxon>Bacillota</taxon>
        <taxon>Clostridia</taxon>
        <taxon>Eubacteriales</taxon>
        <taxon>Clostridiaceae</taxon>
        <taxon>Clostridium</taxon>
    </lineage>
</organism>
<proteinExistence type="inferred from homology"/>
<dbReference type="Pfam" id="PF02639">
    <property type="entry name" value="DUF188"/>
    <property type="match status" value="1"/>
</dbReference>
<comment type="similarity">
    <text evidence="1 2">Belongs to the UPF0178 family.</text>
</comment>
<name>A0A6N3CWV7_9CLOT</name>
<dbReference type="HAMAP" id="MF_00489">
    <property type="entry name" value="UPF0178"/>
    <property type="match status" value="1"/>
</dbReference>
<dbReference type="PANTHER" id="PTHR35146">
    <property type="entry name" value="UPF0178 PROTEIN YAII"/>
    <property type="match status" value="1"/>
</dbReference>
<evidence type="ECO:0000313" key="4">
    <source>
        <dbReference type="EMBL" id="VYU21506.1"/>
    </source>
</evidence>
<sequence>MKKDYNMRIIIDGDACPSIPIIESIARENDIEVLIYCDINHYIRSDYSTVKVVDSGFQSVDMYVVNNTKENDIVVTQDYGVAALCLPKKAEVINPKGYIYTDKNIDRLLEERHISQKIRQAGGRTPNPKKRSKEDEERLIKNLKKLIFKQEIPK</sequence>
<evidence type="ECO:0000256" key="3">
    <source>
        <dbReference type="SAM" id="MobiDB-lite"/>
    </source>
</evidence>